<comment type="caution">
    <text evidence="2">The sequence shown here is derived from an EMBL/GenBank/DDBJ whole genome shotgun (WGS) entry which is preliminary data.</text>
</comment>
<dbReference type="AlphaFoldDB" id="A0A8H4QFN0"/>
<name>A0A8H4QFN0_9AGAR</name>
<evidence type="ECO:0000256" key="1">
    <source>
        <dbReference type="SAM" id="MobiDB-lite"/>
    </source>
</evidence>
<feature type="compositionally biased region" description="Polar residues" evidence="1">
    <location>
        <begin position="81"/>
        <end position="98"/>
    </location>
</feature>
<protein>
    <submittedName>
        <fullName evidence="2">Uncharacterized protein</fullName>
    </submittedName>
</protein>
<gene>
    <name evidence="2" type="ORF">D9613_012074</name>
</gene>
<proteinExistence type="predicted"/>
<feature type="compositionally biased region" description="Basic and acidic residues" evidence="1">
    <location>
        <begin position="405"/>
        <end position="417"/>
    </location>
</feature>
<evidence type="ECO:0000313" key="3">
    <source>
        <dbReference type="Proteomes" id="UP000521872"/>
    </source>
</evidence>
<feature type="compositionally biased region" description="Low complexity" evidence="1">
    <location>
        <begin position="418"/>
        <end position="427"/>
    </location>
</feature>
<dbReference type="Proteomes" id="UP000521872">
    <property type="component" value="Unassembled WGS sequence"/>
</dbReference>
<sequence length="642" mass="70592">MPPSSRRTTRTSDATASHDTAFSMLNAVVIHDDDGSLQLKANTQERRDASYDNNEEEECLGWPGYTPLHDIPGRMKWAGQRSEQGDNINIYNGPQPNVGSAPPAESNNPDQLTTASSPTRSAEIYHRNLITKRRGSPLWIPEPNNALHVAYQQKGVSFGDVGLLSPSGSFDFFFNICYPSDDPINSGGVPEGFKPFKPSPSVAFRRIQEFEAASYVASESIKISRKQCSDSQVANLVFESSATEGAILALPHGAQSEDVIGTRHLRQYVLENIESWYKLIMGNFGCDVENGDILVVTGCDKTDSWGVATFFKSSEAVKLTFQPIPSSRSYNWEYSGSFDARTGPNPRSIQGLHSSINDTDTMLSEPLLNQCVFVRTLTGTLRNDIWKSLQRAVCLNLGPDRDEDVHEGESFMRDDGHGTVSSSGVSTDNENLMQGGGSGLQRQHLPALDPSISLVSNVSTTMMNHPSKLLNQFLWNNSGYKYPFSRVVITEDKDWISVLRDSDSTLPDIEELYRRIADSREVETENPGDSFLTLSFDTCEDHVSTPELTATNSVESTSSVIDLPDLPGPLLSMVPIPPLIVENKSDAAFGIDEYVDMSTSPNSEDPFRLVLKHDTLGHALTSSAGPVEEDTSMVDSEHILYN</sequence>
<dbReference type="EMBL" id="JAACJL010000060">
    <property type="protein sequence ID" value="KAF4609786.1"/>
    <property type="molecule type" value="Genomic_DNA"/>
</dbReference>
<reference evidence="2 3" key="1">
    <citation type="submission" date="2019-12" db="EMBL/GenBank/DDBJ databases">
        <authorList>
            <person name="Floudas D."/>
            <person name="Bentzer J."/>
            <person name="Ahren D."/>
            <person name="Johansson T."/>
            <person name="Persson P."/>
            <person name="Tunlid A."/>
        </authorList>
    </citation>
    <scope>NUCLEOTIDE SEQUENCE [LARGE SCALE GENOMIC DNA]</scope>
    <source>
        <strain evidence="2 3">CBS 102.39</strain>
    </source>
</reference>
<accession>A0A8H4QFN0</accession>
<feature type="region of interest" description="Disordered" evidence="1">
    <location>
        <begin position="405"/>
        <end position="443"/>
    </location>
</feature>
<keyword evidence="3" id="KW-1185">Reference proteome</keyword>
<feature type="compositionally biased region" description="Polar residues" evidence="1">
    <location>
        <begin position="105"/>
        <end position="119"/>
    </location>
</feature>
<organism evidence="2 3">
    <name type="scientific">Agrocybe pediades</name>
    <dbReference type="NCBI Taxonomy" id="84607"/>
    <lineage>
        <taxon>Eukaryota</taxon>
        <taxon>Fungi</taxon>
        <taxon>Dikarya</taxon>
        <taxon>Basidiomycota</taxon>
        <taxon>Agaricomycotina</taxon>
        <taxon>Agaricomycetes</taxon>
        <taxon>Agaricomycetidae</taxon>
        <taxon>Agaricales</taxon>
        <taxon>Agaricineae</taxon>
        <taxon>Strophariaceae</taxon>
        <taxon>Agrocybe</taxon>
    </lineage>
</organism>
<evidence type="ECO:0000313" key="2">
    <source>
        <dbReference type="EMBL" id="KAF4609786.1"/>
    </source>
</evidence>
<feature type="region of interest" description="Disordered" evidence="1">
    <location>
        <begin position="79"/>
        <end position="119"/>
    </location>
</feature>